<dbReference type="EMBL" id="ML210152">
    <property type="protein sequence ID" value="TFK29021.1"/>
    <property type="molecule type" value="Genomic_DNA"/>
</dbReference>
<evidence type="ECO:0008006" key="3">
    <source>
        <dbReference type="Google" id="ProtNLM"/>
    </source>
</evidence>
<organism evidence="1 2">
    <name type="scientific">Coprinopsis marcescibilis</name>
    <name type="common">Agaric fungus</name>
    <name type="synonym">Psathyrella marcescibilis</name>
    <dbReference type="NCBI Taxonomy" id="230819"/>
    <lineage>
        <taxon>Eukaryota</taxon>
        <taxon>Fungi</taxon>
        <taxon>Dikarya</taxon>
        <taxon>Basidiomycota</taxon>
        <taxon>Agaricomycotina</taxon>
        <taxon>Agaricomycetes</taxon>
        <taxon>Agaricomycetidae</taxon>
        <taxon>Agaricales</taxon>
        <taxon>Agaricineae</taxon>
        <taxon>Psathyrellaceae</taxon>
        <taxon>Coprinopsis</taxon>
    </lineage>
</organism>
<reference evidence="1 2" key="1">
    <citation type="journal article" date="2019" name="Nat. Ecol. Evol.">
        <title>Megaphylogeny resolves global patterns of mushroom evolution.</title>
        <authorList>
            <person name="Varga T."/>
            <person name="Krizsan K."/>
            <person name="Foldi C."/>
            <person name="Dima B."/>
            <person name="Sanchez-Garcia M."/>
            <person name="Sanchez-Ramirez S."/>
            <person name="Szollosi G.J."/>
            <person name="Szarkandi J.G."/>
            <person name="Papp V."/>
            <person name="Albert L."/>
            <person name="Andreopoulos W."/>
            <person name="Angelini C."/>
            <person name="Antonin V."/>
            <person name="Barry K.W."/>
            <person name="Bougher N.L."/>
            <person name="Buchanan P."/>
            <person name="Buyck B."/>
            <person name="Bense V."/>
            <person name="Catcheside P."/>
            <person name="Chovatia M."/>
            <person name="Cooper J."/>
            <person name="Damon W."/>
            <person name="Desjardin D."/>
            <person name="Finy P."/>
            <person name="Geml J."/>
            <person name="Haridas S."/>
            <person name="Hughes K."/>
            <person name="Justo A."/>
            <person name="Karasinski D."/>
            <person name="Kautmanova I."/>
            <person name="Kiss B."/>
            <person name="Kocsube S."/>
            <person name="Kotiranta H."/>
            <person name="LaButti K.M."/>
            <person name="Lechner B.E."/>
            <person name="Liimatainen K."/>
            <person name="Lipzen A."/>
            <person name="Lukacs Z."/>
            <person name="Mihaltcheva S."/>
            <person name="Morgado L.N."/>
            <person name="Niskanen T."/>
            <person name="Noordeloos M.E."/>
            <person name="Ohm R.A."/>
            <person name="Ortiz-Santana B."/>
            <person name="Ovrebo C."/>
            <person name="Racz N."/>
            <person name="Riley R."/>
            <person name="Savchenko A."/>
            <person name="Shiryaev A."/>
            <person name="Soop K."/>
            <person name="Spirin V."/>
            <person name="Szebenyi C."/>
            <person name="Tomsovsky M."/>
            <person name="Tulloss R.E."/>
            <person name="Uehling J."/>
            <person name="Grigoriev I.V."/>
            <person name="Vagvolgyi C."/>
            <person name="Papp T."/>
            <person name="Martin F.M."/>
            <person name="Miettinen O."/>
            <person name="Hibbett D.S."/>
            <person name="Nagy L.G."/>
        </authorList>
    </citation>
    <scope>NUCLEOTIDE SEQUENCE [LARGE SCALE GENOMIC DNA]</scope>
    <source>
        <strain evidence="1 2">CBS 121175</strain>
    </source>
</reference>
<dbReference type="AlphaFoldDB" id="A0A5C3LK55"/>
<gene>
    <name evidence="1" type="ORF">FA15DRAFT_700585</name>
</gene>
<evidence type="ECO:0000313" key="2">
    <source>
        <dbReference type="Proteomes" id="UP000307440"/>
    </source>
</evidence>
<name>A0A5C3LK55_COPMA</name>
<keyword evidence="2" id="KW-1185">Reference proteome</keyword>
<sequence length="178" mass="20304">MPTPTLRQTFITIIDALDEGQDAVIVDILRSWAPRLPHPFRIIATTRPEPRIMKYFDSQPHIRRFILYLTGESSPSRPSYWDNLSQIQKAYSLQEKVSSPIWRICSMLLPSSRTPSTSGIRTGGRTKKLEVLYLRIVQTAMDGLALHREVQSHRGSSGDFAATPLCYRERCDVCNERG</sequence>
<evidence type="ECO:0000313" key="1">
    <source>
        <dbReference type="EMBL" id="TFK29021.1"/>
    </source>
</evidence>
<dbReference type="OrthoDB" id="5106486at2759"/>
<protein>
    <recommendedName>
        <fullName evidence="3">NACHT domain-containing protein</fullName>
    </recommendedName>
</protein>
<dbReference type="Proteomes" id="UP000307440">
    <property type="component" value="Unassembled WGS sequence"/>
</dbReference>
<proteinExistence type="predicted"/>
<accession>A0A5C3LK55</accession>